<reference evidence="3" key="2">
    <citation type="journal article" date="2010" name="Stand. Genomic Sci.">
        <title>Complete genome sequence of Vulcanisaeta distributa type strain (IC-017T).</title>
        <authorList>
            <person name="Mavromatis K."/>
            <person name="Sikorski J."/>
            <person name="Pabst E."/>
            <person name="Teshima H."/>
            <person name="Lapidus A."/>
            <person name="Lucas S."/>
            <person name="Nolan M."/>
            <person name="Glavina Del Rio T."/>
            <person name="Cheng J."/>
            <person name="Bruce D."/>
            <person name="Goodwin L."/>
            <person name="Pitluck S."/>
            <person name="Liolios K."/>
            <person name="Ivanova N."/>
            <person name="Mikhailova N."/>
            <person name="Pati A."/>
            <person name="Chen A."/>
            <person name="Palaniappan K."/>
            <person name="Land M."/>
            <person name="Hauser L."/>
            <person name="Chang Y."/>
            <person name="Jeffries C."/>
            <person name="Rohde M."/>
            <person name="Spring S."/>
            <person name="Goker M."/>
            <person name="Wirth R."/>
            <person name="Woyke T."/>
            <person name="Bristow J."/>
            <person name="Eisen J."/>
            <person name="Markowitz V."/>
            <person name="Hugenholtz P."/>
            <person name="Klenk H."/>
            <person name="Kyrpides N."/>
        </authorList>
    </citation>
    <scope>NUCLEOTIDE SEQUENCE [LARGE SCALE GENOMIC DNA]</scope>
    <source>
        <strain evidence="3">DSM 14429 / JCM 11212 / NBRC 100878 / IC-017</strain>
    </source>
</reference>
<dbReference type="PANTHER" id="PTHR34236:SF1">
    <property type="entry name" value="DIMETHYL SULFOXIDE REDUCTASE TRANSCRIPTIONAL ACTIVATOR"/>
    <property type="match status" value="1"/>
</dbReference>
<accession>E1QSY1</accession>
<proteinExistence type="predicted"/>
<organism evidence="2 3">
    <name type="scientific">Vulcanisaeta distributa (strain DSM 14429 / JCM 11212 / NBRC 100878 / IC-017)</name>
    <dbReference type="NCBI Taxonomy" id="572478"/>
    <lineage>
        <taxon>Archaea</taxon>
        <taxon>Thermoproteota</taxon>
        <taxon>Thermoprotei</taxon>
        <taxon>Thermoproteales</taxon>
        <taxon>Thermoproteaceae</taxon>
        <taxon>Vulcanisaeta</taxon>
    </lineage>
</organism>
<dbReference type="KEGG" id="vdi:Vdis_1462"/>
<dbReference type="HOGENOM" id="CLU_104910_0_0_2"/>
<evidence type="ECO:0000313" key="2">
    <source>
        <dbReference type="EMBL" id="ADN50848.1"/>
    </source>
</evidence>
<evidence type="ECO:0000259" key="1">
    <source>
        <dbReference type="Pfam" id="PF04967"/>
    </source>
</evidence>
<protein>
    <submittedName>
        <fullName evidence="2">Bacterio-opsin activator HTH domain protein</fullName>
    </submittedName>
</protein>
<dbReference type="Pfam" id="PF04967">
    <property type="entry name" value="HTH_10"/>
    <property type="match status" value="1"/>
</dbReference>
<keyword evidence="3" id="KW-1185">Reference proteome</keyword>
<dbReference type="eggNOG" id="arCOG02272">
    <property type="taxonomic scope" value="Archaea"/>
</dbReference>
<dbReference type="AlphaFoldDB" id="E1QSY1"/>
<evidence type="ECO:0000313" key="3">
    <source>
        <dbReference type="Proteomes" id="UP000006681"/>
    </source>
</evidence>
<feature type="domain" description="HTH bat-type" evidence="1">
    <location>
        <begin position="174"/>
        <end position="222"/>
    </location>
</feature>
<dbReference type="PANTHER" id="PTHR34236">
    <property type="entry name" value="DIMETHYL SULFOXIDE REDUCTASE TRANSCRIPTIONAL ACTIVATOR"/>
    <property type="match status" value="1"/>
</dbReference>
<dbReference type="RefSeq" id="WP_013336573.1">
    <property type="nucleotide sequence ID" value="NC_014537.1"/>
</dbReference>
<gene>
    <name evidence="2" type="ordered locus">Vdis_1462</name>
</gene>
<dbReference type="GeneID" id="9752397"/>
<sequence>MRNINYNITLLDLTYVHEVDWTASITDFDWVYRVTQAGFDYSKGEVIEVATLRVNRKDDLRYVFSSLRKHGIDMVYFMGVNPGYPKYVKVIVKGSIDLSTRFLAQELGLLEVYAYYVNGIEHWGFLALNRESLDQFLKEITNYGKILSNNIRVLKIEDLITANASRLDVFLNSSEYKVLRHAFERGFFNIPRSISMDELSKELGLSKSTIDRYLRSSLNKILRIIVRNEN</sequence>
<dbReference type="InterPro" id="IPR007050">
    <property type="entry name" value="HTH_bacterioopsin"/>
</dbReference>
<dbReference type="Proteomes" id="UP000006681">
    <property type="component" value="Chromosome"/>
</dbReference>
<name>E1QSY1_VULDI</name>
<dbReference type="EMBL" id="CP002100">
    <property type="protein sequence ID" value="ADN50848.1"/>
    <property type="molecule type" value="Genomic_DNA"/>
</dbReference>
<dbReference type="OrthoDB" id="194393at2157"/>
<reference evidence="2 3" key="1">
    <citation type="journal article" date="2010" name="Stand. Genomic Sci.">
        <title>Complete genome sequence of Vulcanisaeta distributa type strain (IC-017).</title>
        <authorList>
            <person name="Mavromatis K."/>
            <person name="Sikorski J."/>
            <person name="Pabst E."/>
            <person name="Teshima H."/>
            <person name="Lapidus A."/>
            <person name="Lucas S."/>
            <person name="Nolan M."/>
            <person name="Glavina Del Rio T."/>
            <person name="Cheng J.F."/>
            <person name="Bruce D."/>
            <person name="Goodwin L."/>
            <person name="Pitluck S."/>
            <person name="Liolios K."/>
            <person name="Ivanova N."/>
            <person name="Mikhailova N."/>
            <person name="Pati A."/>
            <person name="Chen A."/>
            <person name="Palaniappan K."/>
            <person name="Land M."/>
            <person name="Hauser L."/>
            <person name="Chang Y.J."/>
            <person name="Jeffries C.D."/>
            <person name="Rohde M."/>
            <person name="Spring S."/>
            <person name="Goker M."/>
            <person name="Wirth R."/>
            <person name="Woyke T."/>
            <person name="Bristow J."/>
            <person name="Eisen J.A."/>
            <person name="Markowitz V."/>
            <person name="Hugenholtz P."/>
            <person name="Klenk H.P."/>
            <person name="Kyrpides N.C."/>
        </authorList>
    </citation>
    <scope>NUCLEOTIDE SEQUENCE [LARGE SCALE GENOMIC DNA]</scope>
    <source>
        <strain evidence="3">DSM 14429 / JCM 11212 / NBRC 100878 / IC-017</strain>
    </source>
</reference>